<dbReference type="Gene3D" id="3.30.420.190">
    <property type="entry name" value="conserved archaeal protein q6m145"/>
    <property type="match status" value="1"/>
</dbReference>
<organism evidence="2 3">
    <name type="scientific">Polystyrenella longa</name>
    <dbReference type="NCBI Taxonomy" id="2528007"/>
    <lineage>
        <taxon>Bacteria</taxon>
        <taxon>Pseudomonadati</taxon>
        <taxon>Planctomycetota</taxon>
        <taxon>Planctomycetia</taxon>
        <taxon>Planctomycetales</taxon>
        <taxon>Planctomycetaceae</taxon>
        <taxon>Polystyrenella</taxon>
    </lineage>
</organism>
<dbReference type="Proteomes" id="UP000317178">
    <property type="component" value="Chromosome"/>
</dbReference>
<dbReference type="GO" id="GO:0016787">
    <property type="term" value="F:hydrolase activity"/>
    <property type="evidence" value="ECO:0007669"/>
    <property type="project" value="InterPro"/>
</dbReference>
<dbReference type="RefSeq" id="WP_144991976.1">
    <property type="nucleotide sequence ID" value="NZ_CP036281.1"/>
</dbReference>
<proteinExistence type="predicted"/>
<evidence type="ECO:0000259" key="1">
    <source>
        <dbReference type="Pfam" id="PF01968"/>
    </source>
</evidence>
<protein>
    <submittedName>
        <fullName evidence="2">Hydantoinase/oxoprolinase</fullName>
    </submittedName>
</protein>
<dbReference type="OrthoDB" id="1792672at2"/>
<keyword evidence="3" id="KW-1185">Reference proteome</keyword>
<dbReference type="NCBIfam" id="TIGR03123">
    <property type="entry name" value="one_C_unchar_1"/>
    <property type="match status" value="1"/>
</dbReference>
<dbReference type="SUPFAM" id="SSF53067">
    <property type="entry name" value="Actin-like ATPase domain"/>
    <property type="match status" value="1"/>
</dbReference>
<accession>A0A518CGH4</accession>
<dbReference type="InterPro" id="IPR002821">
    <property type="entry name" value="Hydantoinase_A"/>
</dbReference>
<name>A0A518CGH4_9PLAN</name>
<dbReference type="AlphaFoldDB" id="A0A518CGH4"/>
<feature type="domain" description="Hydantoinase A/oxoprolinase" evidence="1">
    <location>
        <begin position="57"/>
        <end position="297"/>
    </location>
</feature>
<reference evidence="2 3" key="1">
    <citation type="submission" date="2019-02" db="EMBL/GenBank/DDBJ databases">
        <title>Deep-cultivation of Planctomycetes and their phenomic and genomic characterization uncovers novel biology.</title>
        <authorList>
            <person name="Wiegand S."/>
            <person name="Jogler M."/>
            <person name="Boedeker C."/>
            <person name="Pinto D."/>
            <person name="Vollmers J."/>
            <person name="Rivas-Marin E."/>
            <person name="Kohn T."/>
            <person name="Peeters S.H."/>
            <person name="Heuer A."/>
            <person name="Rast P."/>
            <person name="Oberbeckmann S."/>
            <person name="Bunk B."/>
            <person name="Jeske O."/>
            <person name="Meyerdierks A."/>
            <person name="Storesund J.E."/>
            <person name="Kallscheuer N."/>
            <person name="Luecker S."/>
            <person name="Lage O.M."/>
            <person name="Pohl T."/>
            <person name="Merkel B.J."/>
            <person name="Hornburger P."/>
            <person name="Mueller R.-W."/>
            <person name="Bruemmer F."/>
            <person name="Labrenz M."/>
            <person name="Spormann A.M."/>
            <person name="Op den Camp H."/>
            <person name="Overmann J."/>
            <person name="Amann R."/>
            <person name="Jetten M.S.M."/>
            <person name="Mascher T."/>
            <person name="Medema M.H."/>
            <person name="Devos D.P."/>
            <person name="Kaster A.-K."/>
            <person name="Ovreas L."/>
            <person name="Rohde M."/>
            <person name="Galperin M.Y."/>
            <person name="Jogler C."/>
        </authorList>
    </citation>
    <scope>NUCLEOTIDE SEQUENCE [LARGE SCALE GENOMIC DNA]</scope>
    <source>
        <strain evidence="2 3">Pla110</strain>
    </source>
</reference>
<evidence type="ECO:0000313" key="3">
    <source>
        <dbReference type="Proteomes" id="UP000317178"/>
    </source>
</evidence>
<dbReference type="InterPro" id="IPR002756">
    <property type="entry name" value="MfnF"/>
</dbReference>
<evidence type="ECO:0000313" key="2">
    <source>
        <dbReference type="EMBL" id="QDU78323.1"/>
    </source>
</evidence>
<dbReference type="InterPro" id="IPR043129">
    <property type="entry name" value="ATPase_NBD"/>
</dbReference>
<dbReference type="Pfam" id="PF01968">
    <property type="entry name" value="Hydantoinase_A"/>
    <property type="match status" value="1"/>
</dbReference>
<dbReference type="EMBL" id="CP036281">
    <property type="protein sequence ID" value="QDU78323.1"/>
    <property type="molecule type" value="Genomic_DNA"/>
</dbReference>
<dbReference type="Gene3D" id="3.30.420.40">
    <property type="match status" value="1"/>
</dbReference>
<gene>
    <name evidence="2" type="ORF">Pla110_00240</name>
</gene>
<sequence>MTGNHIVGLDIGGANIKAAHLDGVTVSQPFPLWKEPDQLPFVLSEILNSLPPVDRLAVTMTGELADCYETKWEGVSSILDAVEIAAEGRQVDVWQTGGEFVDAEFAVEFPLLVAAANWHALATWVGQTNPSKQALLIDIGSTTTDLIPIENGLPATIGLTDVERLRSGELVYAGVRRTPVMALAQEVPMGDGLIPLAAEQFATTYDLYLLSGDLPESKQETDTANGKPATKAAAQDRLCRMLCCDRTEFPTEQLDSMAAWLREQHLQRMQKALQQILNRCDKPISSVYLSGEGCFLADRLISAFPELKNAERLWLDQLFTPALSTAACAYAVAQLAASHG</sequence>
<dbReference type="KEGG" id="plon:Pla110_00240"/>